<keyword evidence="5 6" id="KW-0472">Membrane</keyword>
<organism evidence="8 9">
    <name type="scientific">Psilocybe cyanescens</name>
    <dbReference type="NCBI Taxonomy" id="93625"/>
    <lineage>
        <taxon>Eukaryota</taxon>
        <taxon>Fungi</taxon>
        <taxon>Dikarya</taxon>
        <taxon>Basidiomycota</taxon>
        <taxon>Agaricomycotina</taxon>
        <taxon>Agaricomycetes</taxon>
        <taxon>Agaricomycetidae</taxon>
        <taxon>Agaricales</taxon>
        <taxon>Agaricineae</taxon>
        <taxon>Strophariaceae</taxon>
        <taxon>Psilocybe</taxon>
    </lineage>
</organism>
<dbReference type="InterPro" id="IPR049555">
    <property type="entry name" value="GDT1-like_CS"/>
</dbReference>
<evidence type="ECO:0000256" key="5">
    <source>
        <dbReference type="ARBA" id="ARBA00023136"/>
    </source>
</evidence>
<comment type="subcellular location">
    <subcellularLocation>
        <location evidence="1 6">Membrane</location>
        <topology evidence="1 6">Multi-pass membrane protein</topology>
    </subcellularLocation>
</comment>
<dbReference type="InterPro" id="IPR001727">
    <property type="entry name" value="GDT1-like"/>
</dbReference>
<feature type="transmembrane region" description="Helical" evidence="6">
    <location>
        <begin position="179"/>
        <end position="200"/>
    </location>
</feature>
<evidence type="ECO:0000256" key="2">
    <source>
        <dbReference type="ARBA" id="ARBA00009190"/>
    </source>
</evidence>
<dbReference type="GO" id="GO:0032468">
    <property type="term" value="P:Golgi calcium ion homeostasis"/>
    <property type="evidence" value="ECO:0007669"/>
    <property type="project" value="TreeGrafter"/>
</dbReference>
<evidence type="ECO:0000313" key="8">
    <source>
        <dbReference type="EMBL" id="PPQ83147.1"/>
    </source>
</evidence>
<accession>A0A409WXC9</accession>
<keyword evidence="7" id="KW-0175">Coiled coil</keyword>
<dbReference type="GO" id="GO:0005384">
    <property type="term" value="F:manganese ion transmembrane transporter activity"/>
    <property type="evidence" value="ECO:0007669"/>
    <property type="project" value="TreeGrafter"/>
</dbReference>
<gene>
    <name evidence="8" type="ORF">CVT25_005390</name>
</gene>
<evidence type="ECO:0000256" key="3">
    <source>
        <dbReference type="ARBA" id="ARBA00022692"/>
    </source>
</evidence>
<dbReference type="InParanoid" id="A0A409WXC9"/>
<feature type="transmembrane region" description="Helical" evidence="6">
    <location>
        <begin position="83"/>
        <end position="100"/>
    </location>
</feature>
<feature type="coiled-coil region" evidence="7">
    <location>
        <begin position="103"/>
        <end position="130"/>
    </location>
</feature>
<dbReference type="FunCoup" id="A0A409WXC9">
    <property type="interactions" value="415"/>
</dbReference>
<dbReference type="STRING" id="93625.A0A409WXC9"/>
<evidence type="ECO:0000256" key="1">
    <source>
        <dbReference type="ARBA" id="ARBA00004141"/>
    </source>
</evidence>
<evidence type="ECO:0000256" key="6">
    <source>
        <dbReference type="RuleBase" id="RU365102"/>
    </source>
</evidence>
<dbReference type="GO" id="GO:0000329">
    <property type="term" value="C:fungal-type vacuole membrane"/>
    <property type="evidence" value="ECO:0007669"/>
    <property type="project" value="TreeGrafter"/>
</dbReference>
<dbReference type="PANTHER" id="PTHR12608:SF1">
    <property type="entry name" value="TRANSMEMBRANE PROTEIN 165"/>
    <property type="match status" value="1"/>
</dbReference>
<comment type="caution">
    <text evidence="8">The sequence shown here is derived from an EMBL/GenBank/DDBJ whole genome shotgun (WGS) entry which is preliminary data.</text>
</comment>
<evidence type="ECO:0000313" key="9">
    <source>
        <dbReference type="Proteomes" id="UP000283269"/>
    </source>
</evidence>
<dbReference type="PROSITE" id="PS01214">
    <property type="entry name" value="UPF0016"/>
    <property type="match status" value="1"/>
</dbReference>
<feature type="transmembrane region" description="Helical" evidence="6">
    <location>
        <begin position="51"/>
        <end position="71"/>
    </location>
</feature>
<keyword evidence="9" id="KW-1185">Reference proteome</keyword>
<feature type="transmembrane region" description="Helical" evidence="6">
    <location>
        <begin position="141"/>
        <end position="159"/>
    </location>
</feature>
<dbReference type="OrthoDB" id="442680at2759"/>
<name>A0A409WXC9_PSICY</name>
<dbReference type="GO" id="GO:0015085">
    <property type="term" value="F:calcium ion transmembrane transporter activity"/>
    <property type="evidence" value="ECO:0007669"/>
    <property type="project" value="TreeGrafter"/>
</dbReference>
<dbReference type="EMBL" id="NHYD01003043">
    <property type="protein sequence ID" value="PPQ83147.1"/>
    <property type="molecule type" value="Genomic_DNA"/>
</dbReference>
<keyword evidence="3 6" id="KW-0812">Transmembrane</keyword>
<evidence type="ECO:0000256" key="4">
    <source>
        <dbReference type="ARBA" id="ARBA00022989"/>
    </source>
</evidence>
<proteinExistence type="inferred from homology"/>
<evidence type="ECO:0000256" key="7">
    <source>
        <dbReference type="SAM" id="Coils"/>
    </source>
</evidence>
<reference evidence="8 9" key="1">
    <citation type="journal article" date="2018" name="Evol. Lett.">
        <title>Horizontal gene cluster transfer increased hallucinogenic mushroom diversity.</title>
        <authorList>
            <person name="Reynolds H.T."/>
            <person name="Vijayakumar V."/>
            <person name="Gluck-Thaler E."/>
            <person name="Korotkin H.B."/>
            <person name="Matheny P.B."/>
            <person name="Slot J.C."/>
        </authorList>
    </citation>
    <scope>NUCLEOTIDE SEQUENCE [LARGE SCALE GENOMIC DNA]</scope>
    <source>
        <strain evidence="8 9">2631</strain>
    </source>
</reference>
<dbReference type="PANTHER" id="PTHR12608">
    <property type="entry name" value="TRANSMEMBRANE PROTEIN HTP-1 RELATED"/>
    <property type="match status" value="1"/>
</dbReference>
<protein>
    <recommendedName>
        <fullName evidence="6">GDT1 family protein</fullName>
    </recommendedName>
</protein>
<keyword evidence="4 6" id="KW-1133">Transmembrane helix</keyword>
<dbReference type="GO" id="GO:0005794">
    <property type="term" value="C:Golgi apparatus"/>
    <property type="evidence" value="ECO:0007669"/>
    <property type="project" value="TreeGrafter"/>
</dbReference>
<comment type="similarity">
    <text evidence="2 6">Belongs to the GDT1 family.</text>
</comment>
<dbReference type="AlphaFoldDB" id="A0A409WXC9"/>
<sequence>MSPTTSPNSMSPTDVPSLQALVQSFSMIIVSEIGDKTFLIAAILAMRHPRLTVFLGAFLSMILMSFLSAALGHLLPTLIPQAWTQWCAAALFLIFGMRMWGEASRMQDGNGKLQEEMQEAEEEIEDDERVQPSWAEGVRNFCSLLLGPVLVQAFVLTFLGEWGDRSQIATIALGAAHNVYLVTFGTVLGHLCCTALAVIGGRYISNKISVKHVTYGGSALFLLFGLIYLNKGFVTSASDNINLMNMAIPVPVN</sequence>
<dbReference type="Proteomes" id="UP000283269">
    <property type="component" value="Unassembled WGS sequence"/>
</dbReference>
<dbReference type="Pfam" id="PF01169">
    <property type="entry name" value="GDT1"/>
    <property type="match status" value="2"/>
</dbReference>
<feature type="transmembrane region" description="Helical" evidence="6">
    <location>
        <begin position="212"/>
        <end position="229"/>
    </location>
</feature>
<dbReference type="GO" id="GO:0032472">
    <property type="term" value="P:Golgi calcium ion transport"/>
    <property type="evidence" value="ECO:0007669"/>
    <property type="project" value="TreeGrafter"/>
</dbReference>